<comment type="caution">
    <text evidence="2">The sequence shown here is derived from an EMBL/GenBank/DDBJ whole genome shotgun (WGS) entry which is preliminary data.</text>
</comment>
<dbReference type="Proteomes" id="UP000436522">
    <property type="component" value="Unassembled WGS sequence"/>
</dbReference>
<keyword evidence="3" id="KW-1185">Reference proteome</keyword>
<protein>
    <submittedName>
        <fullName evidence="2">Uncharacterized protein</fullName>
    </submittedName>
</protein>
<evidence type="ECO:0000256" key="1">
    <source>
        <dbReference type="SAM" id="MobiDB-lite"/>
    </source>
</evidence>
<feature type="compositionally biased region" description="Basic and acidic residues" evidence="1">
    <location>
        <begin position="33"/>
        <end position="46"/>
    </location>
</feature>
<name>A0A640VP76_9RHOB</name>
<feature type="region of interest" description="Disordered" evidence="1">
    <location>
        <begin position="12"/>
        <end position="46"/>
    </location>
</feature>
<dbReference type="EMBL" id="BLIV01000003">
    <property type="protein sequence ID" value="GFE50043.1"/>
    <property type="molecule type" value="Genomic_DNA"/>
</dbReference>
<reference evidence="2 3" key="1">
    <citation type="submission" date="2019-12" db="EMBL/GenBank/DDBJ databases">
        <title>Roseobacter cerasinus sp. nov., isolated from seawater around aquaculture.</title>
        <authorList>
            <person name="Muramatsu S."/>
            <person name="Takabe Y."/>
            <person name="Mori K."/>
            <person name="Takaichi S."/>
            <person name="Hanada S."/>
        </authorList>
    </citation>
    <scope>NUCLEOTIDE SEQUENCE [LARGE SCALE GENOMIC DNA]</scope>
    <source>
        <strain evidence="2 3">AI77</strain>
    </source>
</reference>
<dbReference type="AlphaFoldDB" id="A0A640VP76"/>
<feature type="compositionally biased region" description="Polar residues" evidence="1">
    <location>
        <begin position="16"/>
        <end position="29"/>
    </location>
</feature>
<evidence type="ECO:0000313" key="3">
    <source>
        <dbReference type="Proteomes" id="UP000436522"/>
    </source>
</evidence>
<organism evidence="2 3">
    <name type="scientific">Roseobacter cerasinus</name>
    <dbReference type="NCBI Taxonomy" id="2602289"/>
    <lineage>
        <taxon>Bacteria</taxon>
        <taxon>Pseudomonadati</taxon>
        <taxon>Pseudomonadota</taxon>
        <taxon>Alphaproteobacteria</taxon>
        <taxon>Rhodobacterales</taxon>
        <taxon>Roseobacteraceae</taxon>
        <taxon>Roseobacter</taxon>
    </lineage>
</organism>
<evidence type="ECO:0000313" key="2">
    <source>
        <dbReference type="EMBL" id="GFE50043.1"/>
    </source>
</evidence>
<sequence length="106" mass="11958">MVIRGDGVYNDFGGMSDQTTRQHTISGSRRASVCRERSPWRTDRRRGTASARIISGLFARQAAPEDLREKSQKWRPPYAEKPITGADFCAPVQATAVYKRVWTADK</sequence>
<accession>A0A640VP76</accession>
<gene>
    <name evidence="2" type="ORF">So717_17960</name>
</gene>
<proteinExistence type="predicted"/>